<dbReference type="PANTHER" id="PTHR33223:SF10">
    <property type="entry name" value="AMINOTRANSFERASE-LIKE PLANT MOBILE DOMAIN-CONTAINING PROTEIN"/>
    <property type="match status" value="1"/>
</dbReference>
<gene>
    <name evidence="2" type="ORF">B296_00019119</name>
</gene>
<name>A0A426ZEQ6_ENSVE</name>
<evidence type="ECO:0000259" key="1">
    <source>
        <dbReference type="Pfam" id="PF03732"/>
    </source>
</evidence>
<dbReference type="EMBL" id="AMZH03006964">
    <property type="protein sequence ID" value="RRT62484.1"/>
    <property type="molecule type" value="Genomic_DNA"/>
</dbReference>
<protein>
    <recommendedName>
        <fullName evidence="1">Retrotransposon gag domain-containing protein</fullName>
    </recommendedName>
</protein>
<dbReference type="InterPro" id="IPR005162">
    <property type="entry name" value="Retrotrans_gag_dom"/>
</dbReference>
<dbReference type="Pfam" id="PF03732">
    <property type="entry name" value="Retrotrans_gag"/>
    <property type="match status" value="1"/>
</dbReference>
<dbReference type="PANTHER" id="PTHR33223">
    <property type="entry name" value="CCHC-TYPE DOMAIN-CONTAINING PROTEIN"/>
    <property type="match status" value="1"/>
</dbReference>
<evidence type="ECO:0000313" key="3">
    <source>
        <dbReference type="Proteomes" id="UP000287651"/>
    </source>
</evidence>
<feature type="domain" description="Retrotransposon gag" evidence="1">
    <location>
        <begin position="15"/>
        <end position="104"/>
    </location>
</feature>
<dbReference type="AlphaFoldDB" id="A0A426ZEQ6"/>
<sequence>MVLYDTSDSLMCRAFLTTLRGLARMWYSRLKLSSISSFDSLVKESEFNFLASSRPRPILALLLSLMQGGDEPLAQFVGRFAVEIRGMPDAHPSLAIQAFMMGFNLTDFSGH</sequence>
<dbReference type="Proteomes" id="UP000287651">
    <property type="component" value="Unassembled WGS sequence"/>
</dbReference>
<proteinExistence type="predicted"/>
<organism evidence="2 3">
    <name type="scientific">Ensete ventricosum</name>
    <name type="common">Abyssinian banana</name>
    <name type="synonym">Musa ensete</name>
    <dbReference type="NCBI Taxonomy" id="4639"/>
    <lineage>
        <taxon>Eukaryota</taxon>
        <taxon>Viridiplantae</taxon>
        <taxon>Streptophyta</taxon>
        <taxon>Embryophyta</taxon>
        <taxon>Tracheophyta</taxon>
        <taxon>Spermatophyta</taxon>
        <taxon>Magnoliopsida</taxon>
        <taxon>Liliopsida</taxon>
        <taxon>Zingiberales</taxon>
        <taxon>Musaceae</taxon>
        <taxon>Ensete</taxon>
    </lineage>
</organism>
<accession>A0A426ZEQ6</accession>
<reference evidence="2 3" key="1">
    <citation type="journal article" date="2014" name="Agronomy (Basel)">
        <title>A Draft Genome Sequence for Ensete ventricosum, the Drought-Tolerant Tree Against Hunger.</title>
        <authorList>
            <person name="Harrison J."/>
            <person name="Moore K.A."/>
            <person name="Paszkiewicz K."/>
            <person name="Jones T."/>
            <person name="Grant M."/>
            <person name="Ambacheew D."/>
            <person name="Muzemil S."/>
            <person name="Studholme D.J."/>
        </authorList>
    </citation>
    <scope>NUCLEOTIDE SEQUENCE [LARGE SCALE GENOMIC DNA]</scope>
</reference>
<evidence type="ECO:0000313" key="2">
    <source>
        <dbReference type="EMBL" id="RRT62484.1"/>
    </source>
</evidence>
<comment type="caution">
    <text evidence="2">The sequence shown here is derived from an EMBL/GenBank/DDBJ whole genome shotgun (WGS) entry which is preliminary data.</text>
</comment>